<accession>A0A4R4P300</accession>
<dbReference type="CDD" id="cd00093">
    <property type="entry name" value="HTH_XRE"/>
    <property type="match status" value="1"/>
</dbReference>
<sequence length="294" mass="33182">MTSPFVRRRRLATELRTLREQSGMTADELAGRIYRSRMTVSKLENARCRPDVRDIVKIMKILGVTGERFDEILKIACDASDRGWWDAYGDAMGARQRMYADLESGAATIRGYNQMSIPGLVQTPEFLQALIDLDLAEGAEINYVPARTIQARLQRQETFFRTHGPVAEIILDEFVLKRLAVPAETMAMQLRHMVDVVSRQPRFTLLVLPLDARLSPGRLPPSTYMIYTFPDPVDQPMVVAENANTDLIHTTPEEVAKYERLHDRLREATLPALESLSLLAGTADRLSEQAGHDT</sequence>
<evidence type="ECO:0000313" key="2">
    <source>
        <dbReference type="EMBL" id="TDC16269.1"/>
    </source>
</evidence>
<dbReference type="Pfam" id="PF13560">
    <property type="entry name" value="HTH_31"/>
    <property type="match status" value="1"/>
</dbReference>
<dbReference type="Pfam" id="PF19054">
    <property type="entry name" value="DUF5753"/>
    <property type="match status" value="1"/>
</dbReference>
<dbReference type="AlphaFoldDB" id="A0A4R4P300"/>
<proteinExistence type="predicted"/>
<protein>
    <submittedName>
        <fullName evidence="2">XRE family transcriptional regulator</fullName>
    </submittedName>
</protein>
<reference evidence="2 3" key="1">
    <citation type="submission" date="2019-03" db="EMBL/GenBank/DDBJ databases">
        <title>Draft genome sequences of novel Actinobacteria.</title>
        <authorList>
            <person name="Sahin N."/>
            <person name="Ay H."/>
            <person name="Saygin H."/>
        </authorList>
    </citation>
    <scope>NUCLEOTIDE SEQUENCE [LARGE SCALE GENOMIC DNA]</scope>
    <source>
        <strain evidence="2 3">DSM 45347</strain>
    </source>
</reference>
<comment type="caution">
    <text evidence="2">The sequence shown here is derived from an EMBL/GenBank/DDBJ whole genome shotgun (WGS) entry which is preliminary data.</text>
</comment>
<dbReference type="OrthoDB" id="5177725at2"/>
<dbReference type="EMBL" id="SMJW01000053">
    <property type="protein sequence ID" value="TDC16269.1"/>
    <property type="molecule type" value="Genomic_DNA"/>
</dbReference>
<dbReference type="InterPro" id="IPR010982">
    <property type="entry name" value="Lambda_DNA-bd_dom_sf"/>
</dbReference>
<dbReference type="InterPro" id="IPR001387">
    <property type="entry name" value="Cro/C1-type_HTH"/>
</dbReference>
<organism evidence="2 3">
    <name type="scientific">Actinomadura bangladeshensis</name>
    <dbReference type="NCBI Taxonomy" id="453573"/>
    <lineage>
        <taxon>Bacteria</taxon>
        <taxon>Bacillati</taxon>
        <taxon>Actinomycetota</taxon>
        <taxon>Actinomycetes</taxon>
        <taxon>Streptosporangiales</taxon>
        <taxon>Thermomonosporaceae</taxon>
        <taxon>Actinomadura</taxon>
    </lineage>
</organism>
<dbReference type="InterPro" id="IPR043917">
    <property type="entry name" value="DUF5753"/>
</dbReference>
<feature type="domain" description="HTH cro/C1-type" evidence="1">
    <location>
        <begin position="15"/>
        <end position="69"/>
    </location>
</feature>
<evidence type="ECO:0000313" key="3">
    <source>
        <dbReference type="Proteomes" id="UP000295431"/>
    </source>
</evidence>
<dbReference type="RefSeq" id="WP_131939315.1">
    <property type="nucleotide sequence ID" value="NZ_BAAAMX010000016.1"/>
</dbReference>
<dbReference type="SMART" id="SM00530">
    <property type="entry name" value="HTH_XRE"/>
    <property type="match status" value="1"/>
</dbReference>
<dbReference type="PROSITE" id="PS50943">
    <property type="entry name" value="HTH_CROC1"/>
    <property type="match status" value="1"/>
</dbReference>
<dbReference type="Gene3D" id="1.10.260.40">
    <property type="entry name" value="lambda repressor-like DNA-binding domains"/>
    <property type="match status" value="1"/>
</dbReference>
<name>A0A4R4P300_9ACTN</name>
<gene>
    <name evidence="2" type="ORF">E1284_13050</name>
</gene>
<dbReference type="Proteomes" id="UP000295431">
    <property type="component" value="Unassembled WGS sequence"/>
</dbReference>
<dbReference type="SUPFAM" id="SSF47413">
    <property type="entry name" value="lambda repressor-like DNA-binding domains"/>
    <property type="match status" value="1"/>
</dbReference>
<dbReference type="GO" id="GO:0003677">
    <property type="term" value="F:DNA binding"/>
    <property type="evidence" value="ECO:0007669"/>
    <property type="project" value="InterPro"/>
</dbReference>
<keyword evidence="3" id="KW-1185">Reference proteome</keyword>
<evidence type="ECO:0000259" key="1">
    <source>
        <dbReference type="PROSITE" id="PS50943"/>
    </source>
</evidence>